<reference evidence="2" key="1">
    <citation type="submission" date="2021-06" db="EMBL/GenBank/DDBJ databases">
        <authorList>
            <person name="Kallberg Y."/>
            <person name="Tangrot J."/>
            <person name="Rosling A."/>
        </authorList>
    </citation>
    <scope>NUCLEOTIDE SEQUENCE</scope>
    <source>
        <strain evidence="2">MA453B</strain>
    </source>
</reference>
<evidence type="ECO:0000313" key="3">
    <source>
        <dbReference type="Proteomes" id="UP000789405"/>
    </source>
</evidence>
<dbReference type="AlphaFoldDB" id="A0A9N9GN68"/>
<dbReference type="Proteomes" id="UP000789405">
    <property type="component" value="Unassembled WGS sequence"/>
</dbReference>
<name>A0A9N9GN68_9GLOM</name>
<sequence>MIVRIKYVTFHENEKIESLVVWALSTYPVEQEDYDIEMSLFVPLKLDERDLETQVVFEKDSFFVLVAKLFLGFMEMIVSSSTHVSIFNKIVELNKCPLKVSLVGISQELPCEVKDDYVIKTLVFDFSGQEYNFIMKVVFSYYNLRLTRVKDTIRPQELLIFVVGQLEIIKNEFYIYAKDINYVDTRFSSKKKFFDRDISCNSSLSKSSIRSKLLVTHKNIVGDSEEKLDDGIQGGSNNFVDSSDFNFAGCSSSVKRARVEEYDESSYEYFMNVKNESCLNSDDFFSGCVQEGGEESGKNSKSKKNASLSKDKEPVVRSLHSNSSVR</sequence>
<dbReference type="OrthoDB" id="2437505at2759"/>
<keyword evidence="3" id="KW-1185">Reference proteome</keyword>
<comment type="caution">
    <text evidence="2">The sequence shown here is derived from an EMBL/GenBank/DDBJ whole genome shotgun (WGS) entry which is preliminary data.</text>
</comment>
<feature type="region of interest" description="Disordered" evidence="1">
    <location>
        <begin position="290"/>
        <end position="326"/>
    </location>
</feature>
<dbReference type="EMBL" id="CAJVPY010004237">
    <property type="protein sequence ID" value="CAG8613831.1"/>
    <property type="molecule type" value="Genomic_DNA"/>
</dbReference>
<proteinExistence type="predicted"/>
<accession>A0A9N9GN68</accession>
<evidence type="ECO:0000256" key="1">
    <source>
        <dbReference type="SAM" id="MobiDB-lite"/>
    </source>
</evidence>
<evidence type="ECO:0000313" key="2">
    <source>
        <dbReference type="EMBL" id="CAG8613831.1"/>
    </source>
</evidence>
<protein>
    <submittedName>
        <fullName evidence="2">28402_t:CDS:1</fullName>
    </submittedName>
</protein>
<gene>
    <name evidence="2" type="ORF">DERYTH_LOCUS8280</name>
</gene>
<organism evidence="2 3">
    <name type="scientific">Dentiscutata erythropus</name>
    <dbReference type="NCBI Taxonomy" id="1348616"/>
    <lineage>
        <taxon>Eukaryota</taxon>
        <taxon>Fungi</taxon>
        <taxon>Fungi incertae sedis</taxon>
        <taxon>Mucoromycota</taxon>
        <taxon>Glomeromycotina</taxon>
        <taxon>Glomeromycetes</taxon>
        <taxon>Diversisporales</taxon>
        <taxon>Gigasporaceae</taxon>
        <taxon>Dentiscutata</taxon>
    </lineage>
</organism>